<feature type="domain" description="Cupin type-2" evidence="1">
    <location>
        <begin position="149"/>
        <end position="214"/>
    </location>
</feature>
<evidence type="ECO:0000313" key="2">
    <source>
        <dbReference type="EMBL" id="QBE94941.1"/>
    </source>
</evidence>
<protein>
    <recommendedName>
        <fullName evidence="1">Cupin type-2 domain-containing protein</fullName>
    </recommendedName>
</protein>
<dbReference type="AlphaFoldDB" id="A0A4P6LS08"/>
<dbReference type="KEGG" id="bpro:PMF13cell1_00436"/>
<accession>A0A4P6LS08</accession>
<evidence type="ECO:0000313" key="3">
    <source>
        <dbReference type="Proteomes" id="UP000289794"/>
    </source>
</evidence>
<proteinExistence type="predicted"/>
<dbReference type="SUPFAM" id="SSF51182">
    <property type="entry name" value="RmlC-like cupins"/>
    <property type="match status" value="2"/>
</dbReference>
<dbReference type="InterPro" id="IPR011051">
    <property type="entry name" value="RmlC_Cupin_sf"/>
</dbReference>
<gene>
    <name evidence="2" type="ORF">PMF13cell1_00436</name>
</gene>
<dbReference type="InterPro" id="IPR014710">
    <property type="entry name" value="RmlC-like_jellyroll"/>
</dbReference>
<evidence type="ECO:0000259" key="1">
    <source>
        <dbReference type="Pfam" id="PF07883"/>
    </source>
</evidence>
<dbReference type="Gene3D" id="2.60.120.10">
    <property type="entry name" value="Jelly Rolls"/>
    <property type="match status" value="2"/>
</dbReference>
<dbReference type="PANTHER" id="PTHR37694">
    <property type="entry name" value="SLR8022 PROTEIN"/>
    <property type="match status" value="1"/>
</dbReference>
<dbReference type="Pfam" id="PF07883">
    <property type="entry name" value="Cupin_2"/>
    <property type="match status" value="1"/>
</dbReference>
<dbReference type="EMBL" id="CP035945">
    <property type="protein sequence ID" value="QBE94941.1"/>
    <property type="molecule type" value="Genomic_DNA"/>
</dbReference>
<organism evidence="2 3">
    <name type="scientific">Blautia producta</name>
    <dbReference type="NCBI Taxonomy" id="33035"/>
    <lineage>
        <taxon>Bacteria</taxon>
        <taxon>Bacillati</taxon>
        <taxon>Bacillota</taxon>
        <taxon>Clostridia</taxon>
        <taxon>Lachnospirales</taxon>
        <taxon>Lachnospiraceae</taxon>
        <taxon>Blautia</taxon>
    </lineage>
</organism>
<name>A0A4P6LS08_9FIRM</name>
<reference evidence="2 3" key="1">
    <citation type="submission" date="2019-01" db="EMBL/GenBank/DDBJ databases">
        <title>PMF-metabolizing Aryl O-demethylase.</title>
        <authorList>
            <person name="Kim M."/>
        </authorList>
    </citation>
    <scope>NUCLEOTIDE SEQUENCE [LARGE SCALE GENOMIC DNA]</scope>
    <source>
        <strain evidence="2 3">PMF1</strain>
    </source>
</reference>
<dbReference type="InterPro" id="IPR013096">
    <property type="entry name" value="Cupin_2"/>
</dbReference>
<dbReference type="Proteomes" id="UP000289794">
    <property type="component" value="Chromosome"/>
</dbReference>
<dbReference type="RefSeq" id="WP_130179660.1">
    <property type="nucleotide sequence ID" value="NZ_CP035945.1"/>
</dbReference>
<dbReference type="PANTHER" id="PTHR37694:SF1">
    <property type="entry name" value="SLR8022 PROTEIN"/>
    <property type="match status" value="1"/>
</dbReference>
<sequence>MNENSGIVFSIASDNISVPGCTVSKLVSNNNGYFISHFSLAEETDISVETYAYPKIWIMADGIMRVEGNQDKNMLLKKDDVFITPVNEPVGVSTEKGCVFTEITLKEDSKMNKILKDKEIFALKDMVPYEDGKIINMDLIAEDLLKFVIMSFGEGTGLSEHAAPGEALIFALDGEGIIGYEGKEYVIHAGENFKFAKGGAHYIKAEKKFKMALLLTLES</sequence>